<accession>A0ABR6YGT7</accession>
<evidence type="ECO:0000256" key="2">
    <source>
        <dbReference type="ARBA" id="ARBA00022737"/>
    </source>
</evidence>
<dbReference type="SUPFAM" id="SSF50939">
    <property type="entry name" value="Sialidases"/>
    <property type="match status" value="1"/>
</dbReference>
<dbReference type="InterPro" id="IPR014755">
    <property type="entry name" value="Cu-Rt/internalin_Ig-like"/>
</dbReference>
<reference evidence="6 7" key="1">
    <citation type="submission" date="2020-08" db="EMBL/GenBank/DDBJ databases">
        <title>Novel species isolated from subtropical streams in China.</title>
        <authorList>
            <person name="Lu H."/>
        </authorList>
    </citation>
    <scope>NUCLEOTIDE SEQUENCE [LARGE SCALE GENOMIC DNA]</scope>
    <source>
        <strain evidence="6 7">LX15W</strain>
    </source>
</reference>
<evidence type="ECO:0000313" key="7">
    <source>
        <dbReference type="Proteomes" id="UP000624279"/>
    </source>
</evidence>
<gene>
    <name evidence="6" type="ORF">H8K55_19580</name>
</gene>
<feature type="region of interest" description="Disordered" evidence="4">
    <location>
        <begin position="324"/>
        <end position="375"/>
    </location>
</feature>
<evidence type="ECO:0000259" key="5">
    <source>
        <dbReference type="SMART" id="SM00237"/>
    </source>
</evidence>
<feature type="domain" description="Calx-beta" evidence="5">
    <location>
        <begin position="649"/>
        <end position="749"/>
    </location>
</feature>
<evidence type="ECO:0000256" key="1">
    <source>
        <dbReference type="ARBA" id="ARBA00022729"/>
    </source>
</evidence>
<dbReference type="NCBIfam" id="NF041766">
    <property type="entry name" value="choice_anch_U"/>
    <property type="match status" value="1"/>
</dbReference>
<keyword evidence="3" id="KW-0106">Calcium</keyword>
<organism evidence="6 7">
    <name type="scientific">Undibacterium flavidum</name>
    <dbReference type="NCBI Taxonomy" id="2762297"/>
    <lineage>
        <taxon>Bacteria</taxon>
        <taxon>Pseudomonadati</taxon>
        <taxon>Pseudomonadota</taxon>
        <taxon>Betaproteobacteria</taxon>
        <taxon>Burkholderiales</taxon>
        <taxon>Oxalobacteraceae</taxon>
        <taxon>Undibacterium</taxon>
    </lineage>
</organism>
<dbReference type="InterPro" id="IPR013783">
    <property type="entry name" value="Ig-like_fold"/>
</dbReference>
<feature type="compositionally biased region" description="Polar residues" evidence="4">
    <location>
        <begin position="1104"/>
        <end position="1124"/>
    </location>
</feature>
<dbReference type="EMBL" id="JACOGA010000024">
    <property type="protein sequence ID" value="MBC3875799.1"/>
    <property type="molecule type" value="Genomic_DNA"/>
</dbReference>
<feature type="region of interest" description="Disordered" evidence="4">
    <location>
        <begin position="2874"/>
        <end position="2894"/>
    </location>
</feature>
<dbReference type="InterPro" id="IPR036278">
    <property type="entry name" value="Sialidase_sf"/>
</dbReference>
<dbReference type="InterPro" id="IPR025592">
    <property type="entry name" value="DUF4347"/>
</dbReference>
<keyword evidence="7" id="KW-1185">Reference proteome</keyword>
<dbReference type="Gene3D" id="2.60.40.2030">
    <property type="match status" value="2"/>
</dbReference>
<dbReference type="Gene3D" id="1.10.3130.20">
    <property type="entry name" value="Phycobilisome linker domain"/>
    <property type="match status" value="1"/>
</dbReference>
<name>A0ABR6YGT7_9BURK</name>
<dbReference type="InterPro" id="IPR053784">
    <property type="entry name" value="Choice_anch_U_dom"/>
</dbReference>
<protein>
    <submittedName>
        <fullName evidence="6">DUF4347 domain-containing protein</fullName>
    </submittedName>
</protein>
<sequence length="3366" mass="338630">MSSLTTGNVFDMSILNAASQNPVASGKTVLVVDSRLPDFQSIVNAAKSGVIVIVLDQNQNGIKQIADALKGISNIDSISIVSHGNHGMVLLGDSPLHLGNVDQYASELKSIGESLSADGDIALYGCDVGSGSDGVAFMNALAAATGADIAASSDDTGSANRNGNWELEISTGDISQTPILDLLQLRDWDHLASTGSANSQATLVSAIAAAVGDGSDDTITLTGDFTLTSAVTIAVNDGKTLTIVGAGYKIDGNNASRLLVTGTTNAGSTISLQNLTLANGFLSANGGDSLSSGAVAGGDALGAAISNSGTLNISGVTFSGNKAAGGGGGAAGPGGQSGGGGGGGGFGTTNGGSGGANDTYTATSPSAGKGGNGAGTNSAPEIGGYGGTTTGGKAGALAGGSTGGKGATASDGTSSIGGGGGGGGNYAAGGRGGNAVGAIYNNGGTVKISSSTFSNNIAAGGGGGGGSVYANFPGNGGNGGYGVAAIWNKSGTVSADASTKTSITGATNVGKGGYGGYAKGGGGSAGSNRGANQTLGTIGTLIVAPTVLLSTNNSSIAESAGMSTITATLSSIASTDTIVTIAATGTATGSGTDYTLSSTSIKILAGNLTGTALVTAVQDTLDEPNETVIVDIISVSGGDSATESGTQQQTITITDDDATPSLSIANVSQAEGNSGSTNLTFTVTLSAASAQAVSVNYATINGTASAGSDYTAASGTLNFAAGETTKTFNVVIAGDSTIESDEDFTVTLSSPTNATLGTANATGTITDDDSDNTPPVVSSITRVDTATSNATSVQYTVKFSEDVTGVDAGDFSLTTSGTSGTVSNVTGSGDTYTVTVNTITGDGTLRLDLVASGSGIADTSTKNNAIDTDFTSGEVYTFDHTAPATPSTPDLAPASDSGIFSFDNYTSVTTPLFNGTGEIGSTVTLYDTSNSNAVLGTKTVNGAGKWSITSTTLTEGTHVIVAKASDTVGNLSSNSSSLSVTIDKTAPASAPGDVALTDAEDSGTSNTDNITNFSTPLLYGNGAVKNQWINLYENDGLTLVDIIQADSQGHWEYTYSPSKGDGTYKMVARSVDLAGNVGPASNTFTLTVDTTSPSTPDAPDLVSGSDSGISATDDITNDNTPTVSGVTEANASVTLYDTDDTTVLGITTSDGSGNWSIISSTLKAGSHDLKVEVVDVAGNNSGLSAALTVTIDTTGPTTANKTMSLSADTGSSSSDFITKTASQTISGTVDADLANDEVVEVSVNNGASWTVATGAAGQKSWSASGLTLVGSDTIKVRVVDTAGNSGTVASQAYTLDQTAPAAPTIALDSASDSGSSNSDGITNKVNPVIRGTTIANASVELFDTGGVTVLGTTTADGSGNWSITSSKLASGSHTLTAKATDIAGNVSAASASTIVKIDTTAPALLSAITISDTALKIGDTAQVKFSFTEAVSGFTTADVAVPNGQLTGLSSSDGGVNWSATLTPNSNVTNVSNTLTLSNIGYVDLAGNAGVGSSLSPSYSVDTMRPSLTTGISISDTSLKIGDTANLSFVFAEAITGFTTADLNSPNAVISNLVSGDGGVTWTATLTPNANSSINTNLITLDYTGILDLKGNAGTGSATSKNYVVDTVPPNAPSITISDSNLTVGETATVSFTFAEPVSGFSIADVAVENGVLSNLLTTDNIHFTALLTPTDKIADSTNTLTVDCTGISDLAGNAGIGTLKSSNYAIDTTRPVLASAISISDTALKIGDTATVSFSFNKAASNFTSANIIAENGVISNLISNDGGISWTASLTAKANINDSTNVVGISLEGVNLGSSGNYSIDTVRPSLASTISWSDTALAVGETAQVTITFSEAITDFTNADLTVENGILSPLSSTNGGITWTATFTPTNNLTDATNSLSLNLAGISDLAGNAGTGSASSPNYAIDTLRPTATISFSDTALIAGESAIVTITFSEAVSDLTNADLTIANGTLTSVSSSNGGLSWSATFTPTVNLEDSSNVIVLNNAGVIDAAGNTGLGSTSSANYSVDTLRPTANIGLNISLNDSALNVGESATVTITFSEPVVNFTNADLTVENGILSPLSSTDGGITWIATLTPSNNLTDATNSLSLNLAGISDLAGNAGIGSASSPNYAIDTLRPTATISFSDTALIAGESAIVTITFSEAVSDLTNADLTIANGTLTPVSSSNGGLTWSATFTPTVNLEDSSNVIVLNNTGVIDAAGNTGLGSTSSANYSIDTLRPTSSISLNDSALSIGESAIVTITFSEPVSNFSNADLSLTHGTLSAVSSTDGGRTWSATLTPEANVTATNNLITLDNAGVNDAAGNAGSGITSSAAYKLDTVRPSATLTLADNQLTAGETTTLTVQFSEAVTNFSNADLSIENGALSQLESTNGGTTWTATFTPAISTSDASNVIVLNNTTYTDLNGNIGTGTSSSSNYSVDTLRPAATISLNDNNLLLGETANVSFSFNRPVTGFTNADLTVENGSLSAVTSTDGGLTWSAIFTPSAFLNDSTNLITLNQAGVMDAAGNVGVGNATSANFSIDTRNTLPSIVGTQSGQSINSNNTVKPFSNVTIVDSDLGAMEKVTVRLDNADKGSFTAASLALAGFSSNDGGLTYTSNAAASPANIQAALRALVFQPNASRVSVGNTDTTTFTVSVNDGIETANNANTSVITTAVNSAPSDIALSNTLINQSANALASLGLLSSTDINLGDTHTYTLVNSPASNDNVLFTLDGNQVKVKTPGLIAAGNYQLAVRTTDAAGASFIKTFTVGVKDDVAPKVVSIDGSFSTSQADQVDFLVQFSEEVTGVNLNDFSLLASGGANGTLKEITQINASTYRVSVNHVAGNGSLRLDLNSVGSGIADLVSNPISAGFIGSKLDVKTDLDNDNISDTLESKVPNRFGTGTGDGNGDGIADTDQNSVSSLVWKQQPNGVTSYVTLANSEGASQVNVITTPTPTNLPADVSMPFGLLAFDIVDLKPGASTKMSVFVEKGTPINGYWKQDKAGHWVNIADSVTTTGNTIRIDFTLTDGGEFDADGIVNGKISDPGGPGLFTGAAPNMNAFALTEVAPRNVKKLDFNVSFSTAVKNVDITDFALNATGTAQGTIKQVVKISDTLYKVSVDSVTGNGSLVVAVKTGVSGNDITDLYGTALSTTVNNIVTTAPHPLQSDIALHSNSEKIAALYTLMYHRAPDQEGLTYWLNEMAHGKTMTDISRAFASHSRFMKDYATMNNQLFVETLYKDGLGNAGDAQGVSFWINKLNLGQSRADMVAEFALSAMTTNLVSIHDAHGLSDAEFLAATVRQNTLLNRIDLGLEFVKQFGSATNPLSATDLDPAYHAAQLIIAKVNATDESLANNMNTLHATPTINAVLNVVNHEQWVSLIGEQSISM</sequence>
<dbReference type="PANTHER" id="PTHR34677">
    <property type="match status" value="1"/>
</dbReference>
<evidence type="ECO:0000313" key="6">
    <source>
        <dbReference type="EMBL" id="MBC3875799.1"/>
    </source>
</evidence>
<dbReference type="RefSeq" id="WP_186943761.1">
    <property type="nucleotide sequence ID" value="NZ_JACOGA010000024.1"/>
</dbReference>
<dbReference type="SUPFAM" id="SSF141072">
    <property type="entry name" value="CalX-like"/>
    <property type="match status" value="2"/>
</dbReference>
<dbReference type="Proteomes" id="UP000624279">
    <property type="component" value="Unassembled WGS sequence"/>
</dbReference>
<dbReference type="Pfam" id="PF14252">
    <property type="entry name" value="DUF4347"/>
    <property type="match status" value="1"/>
</dbReference>
<dbReference type="Gene3D" id="2.60.40.1220">
    <property type="match status" value="3"/>
</dbReference>
<dbReference type="Pfam" id="PF13946">
    <property type="entry name" value="DUF4214"/>
    <property type="match status" value="1"/>
</dbReference>
<keyword evidence="1" id="KW-0732">Signal</keyword>
<dbReference type="InterPro" id="IPR044016">
    <property type="entry name" value="Big_13"/>
</dbReference>
<dbReference type="PANTHER" id="PTHR34677:SF3">
    <property type="entry name" value="BACTERIAL IG-LIKE DOMAIN-CONTAINING PROTEIN"/>
    <property type="match status" value="1"/>
</dbReference>
<evidence type="ECO:0000256" key="4">
    <source>
        <dbReference type="SAM" id="MobiDB-lite"/>
    </source>
</evidence>
<evidence type="ECO:0000256" key="3">
    <source>
        <dbReference type="ARBA" id="ARBA00022837"/>
    </source>
</evidence>
<keyword evidence="2" id="KW-0677">Repeat</keyword>
<dbReference type="Pfam" id="PF19077">
    <property type="entry name" value="Big_13"/>
    <property type="match status" value="4"/>
</dbReference>
<dbReference type="InterPro" id="IPR038081">
    <property type="entry name" value="CalX-like_sf"/>
</dbReference>
<proteinExistence type="predicted"/>
<feature type="region of interest" description="Disordered" evidence="4">
    <location>
        <begin position="1088"/>
        <end position="1124"/>
    </location>
</feature>
<dbReference type="InterPro" id="IPR044048">
    <property type="entry name" value="Big_12"/>
</dbReference>
<dbReference type="Gene3D" id="2.60.40.10">
    <property type="entry name" value="Immunoglobulins"/>
    <property type="match status" value="5"/>
</dbReference>
<feature type="compositionally biased region" description="Gly residues" evidence="4">
    <location>
        <begin position="324"/>
        <end position="355"/>
    </location>
</feature>
<dbReference type="InterPro" id="IPR025282">
    <property type="entry name" value="DUF4214"/>
</dbReference>
<dbReference type="Pfam" id="PF19078">
    <property type="entry name" value="Big_12"/>
    <property type="match status" value="11"/>
</dbReference>
<dbReference type="InterPro" id="IPR038255">
    <property type="entry name" value="PBS_linker_sf"/>
</dbReference>
<dbReference type="Pfam" id="PF03160">
    <property type="entry name" value="Calx-beta"/>
    <property type="match status" value="2"/>
</dbReference>
<dbReference type="InterPro" id="IPR003644">
    <property type="entry name" value="Calx_beta"/>
</dbReference>
<dbReference type="SMART" id="SM00237">
    <property type="entry name" value="Calx_beta"/>
    <property type="match status" value="1"/>
</dbReference>
<comment type="caution">
    <text evidence="6">The sequence shown here is derived from an EMBL/GenBank/DDBJ whole genome shotgun (WGS) entry which is preliminary data.</text>
</comment>